<evidence type="ECO:0000256" key="1">
    <source>
        <dbReference type="ARBA" id="ARBA00023054"/>
    </source>
</evidence>
<dbReference type="Gene3D" id="3.30.70.1620">
    <property type="match status" value="1"/>
</dbReference>
<dbReference type="AlphaFoldDB" id="A0A3E2B0V6"/>
<dbReference type="InterPro" id="IPR010935">
    <property type="entry name" value="SMC_hinge"/>
</dbReference>
<dbReference type="GO" id="GO:0051276">
    <property type="term" value="P:chromosome organization"/>
    <property type="evidence" value="ECO:0007669"/>
    <property type="project" value="InterPro"/>
</dbReference>
<proteinExistence type="predicted"/>
<reference evidence="4 5" key="1">
    <citation type="submission" date="2018-07" db="EMBL/GenBank/DDBJ databases">
        <title>GABA Modulating Bacteria of the Human Gut Microbiota.</title>
        <authorList>
            <person name="Strandwitz P."/>
            <person name="Kim K.H."/>
            <person name="Terekhova D."/>
            <person name="Liu J.K."/>
            <person name="Sharma A."/>
            <person name="Levering J."/>
            <person name="Mcdonald D."/>
            <person name="Dietrich D."/>
            <person name="Ramadhar T.R."/>
            <person name="Lekbua A."/>
            <person name="Mroue N."/>
            <person name="Liston C."/>
            <person name="Stewart E.J."/>
            <person name="Dubin M.J."/>
            <person name="Zengler K."/>
            <person name="Knight R."/>
            <person name="Gilbert J.A."/>
            <person name="Clardy J."/>
            <person name="Lewis K."/>
        </authorList>
    </citation>
    <scope>NUCLEOTIDE SEQUENCE [LARGE SCALE GENOMIC DNA]</scope>
    <source>
        <strain evidence="4 5">KLE1738</strain>
    </source>
</reference>
<dbReference type="Pfam" id="PF06470">
    <property type="entry name" value="SMC_hinge"/>
    <property type="match status" value="1"/>
</dbReference>
<dbReference type="InterPro" id="IPR036277">
    <property type="entry name" value="SMC_hinge_sf"/>
</dbReference>
<dbReference type="InterPro" id="IPR003395">
    <property type="entry name" value="RecF/RecN/SMC_N"/>
</dbReference>
<dbReference type="InterPro" id="IPR027417">
    <property type="entry name" value="P-loop_NTPase"/>
</dbReference>
<evidence type="ECO:0000259" key="3">
    <source>
        <dbReference type="SMART" id="SM00968"/>
    </source>
</evidence>
<comment type="caution">
    <text evidence="4">The sequence shown here is derived from an EMBL/GenBank/DDBJ whole genome shotgun (WGS) entry which is preliminary data.</text>
</comment>
<feature type="coiled-coil region" evidence="2">
    <location>
        <begin position="234"/>
        <end position="405"/>
    </location>
</feature>
<feature type="non-terminal residue" evidence="4">
    <location>
        <position position="554"/>
    </location>
</feature>
<dbReference type="Pfam" id="PF02463">
    <property type="entry name" value="SMC_N"/>
    <property type="match status" value="1"/>
</dbReference>
<dbReference type="Gene3D" id="1.20.1060.20">
    <property type="match status" value="1"/>
</dbReference>
<protein>
    <submittedName>
        <fullName evidence="4">Chromosome segregation protein SMC</fullName>
    </submittedName>
</protein>
<dbReference type="SMART" id="SM00968">
    <property type="entry name" value="SMC_hinge"/>
    <property type="match status" value="1"/>
</dbReference>
<keyword evidence="5" id="KW-1185">Reference proteome</keyword>
<evidence type="ECO:0000313" key="5">
    <source>
        <dbReference type="Proteomes" id="UP000260649"/>
    </source>
</evidence>
<organism evidence="4 5">
    <name type="scientific">Evtepia gabavorous</name>
    <dbReference type="NCBI Taxonomy" id="2211183"/>
    <lineage>
        <taxon>Bacteria</taxon>
        <taxon>Bacillati</taxon>
        <taxon>Bacillota</taxon>
        <taxon>Clostridia</taxon>
        <taxon>Eubacteriales</taxon>
        <taxon>Evtepia</taxon>
    </lineage>
</organism>
<evidence type="ECO:0000313" key="4">
    <source>
        <dbReference type="EMBL" id="RFT05634.1"/>
    </source>
</evidence>
<name>A0A3E2B0V6_9FIRM</name>
<dbReference type="GeneID" id="97996387"/>
<dbReference type="Proteomes" id="UP000260649">
    <property type="component" value="Unassembled WGS sequence"/>
</dbReference>
<dbReference type="GO" id="GO:0005524">
    <property type="term" value="F:ATP binding"/>
    <property type="evidence" value="ECO:0007669"/>
    <property type="project" value="InterPro"/>
</dbReference>
<dbReference type="EMBL" id="QQRQ01000040">
    <property type="protein sequence ID" value="RFT05634.1"/>
    <property type="molecule type" value="Genomic_DNA"/>
</dbReference>
<evidence type="ECO:0000256" key="2">
    <source>
        <dbReference type="SAM" id="Coils"/>
    </source>
</evidence>
<keyword evidence="1 2" id="KW-0175">Coiled coil</keyword>
<dbReference type="SUPFAM" id="SSF75553">
    <property type="entry name" value="Smc hinge domain"/>
    <property type="match status" value="1"/>
</dbReference>
<dbReference type="Gene3D" id="3.40.50.300">
    <property type="entry name" value="P-loop containing nucleotide triphosphate hydrolases"/>
    <property type="match status" value="1"/>
</dbReference>
<dbReference type="GO" id="GO:0005694">
    <property type="term" value="C:chromosome"/>
    <property type="evidence" value="ECO:0007669"/>
    <property type="project" value="InterPro"/>
</dbReference>
<sequence length="554" mass="62530">MRLKSLELQGFKSFPDKTLLSFPHPITAIVGPNGSGKSNLSDAIRWVLGEQSARSLRGGKMEDVIFGGAQDRRRQGFAQVTLTLEQCQDLLPDGGQEVAVTRRYYRSGESEYAINGTAVRLRDVNELFMDTGLGQEGYALIGQGKIDEILSAKSTQRREIFEEAAGISHCRHQKEETQRKLERTQENLLRIGDKLEELELQRTPLQAQAEQAQTYLALREELRVLEISLWMDQLDQQRAKSAALEKDLATARQELESCSVQADQLYAKGETLLQQLRDQQAQAEALRAQFQDNEAQLRDNRQRVELLRDRVRANEAGAQRTQADLAQQQSRRQALEADLARQQAQLTQLRAQEDALQTRMEAVRKDLEDTREQLRQADSAWQAALRRDREELAECRRREREAEEAWMALRMQEHTLGSRAKLLEEMAQHYEGYGKGVKTAMEEVRRGNLRGVFGPVGELFRVSPRDTVALETALGGAMQNLLVEDEQAGKAVLRLVKQREGGRVTCLPLTALRPAVLREEGLEREPGYLAVAAELVSCEEVLRPAVNALLGRTV</sequence>
<dbReference type="SUPFAM" id="SSF52540">
    <property type="entry name" value="P-loop containing nucleoside triphosphate hydrolases"/>
    <property type="match status" value="1"/>
</dbReference>
<feature type="coiled-coil region" evidence="2">
    <location>
        <begin position="167"/>
        <end position="201"/>
    </location>
</feature>
<dbReference type="OrthoDB" id="9808768at2"/>
<dbReference type="RefSeq" id="WP_148881886.1">
    <property type="nucleotide sequence ID" value="NZ_QIML01000040.1"/>
</dbReference>
<dbReference type="PANTHER" id="PTHR43977">
    <property type="entry name" value="STRUCTURAL MAINTENANCE OF CHROMOSOMES PROTEIN 3"/>
    <property type="match status" value="1"/>
</dbReference>
<accession>A0A3E2B0V6</accession>
<feature type="domain" description="SMC hinge" evidence="3">
    <location>
        <begin position="450"/>
        <end position="554"/>
    </location>
</feature>
<gene>
    <name evidence="4" type="ORF">DV520_11655</name>
</gene>